<feature type="compositionally biased region" description="Basic and acidic residues" evidence="1">
    <location>
        <begin position="545"/>
        <end position="555"/>
    </location>
</feature>
<dbReference type="Proteomes" id="UP000266841">
    <property type="component" value="Unassembled WGS sequence"/>
</dbReference>
<feature type="compositionally biased region" description="Polar residues" evidence="1">
    <location>
        <begin position="204"/>
        <end position="220"/>
    </location>
</feature>
<feature type="region of interest" description="Disordered" evidence="1">
    <location>
        <begin position="155"/>
        <end position="282"/>
    </location>
</feature>
<keyword evidence="4" id="KW-1185">Reference proteome</keyword>
<evidence type="ECO:0000313" key="3">
    <source>
        <dbReference type="EMBL" id="EJK46838.1"/>
    </source>
</evidence>
<evidence type="ECO:0000256" key="2">
    <source>
        <dbReference type="SAM" id="SignalP"/>
    </source>
</evidence>
<feature type="compositionally biased region" description="Polar residues" evidence="1">
    <location>
        <begin position="563"/>
        <end position="572"/>
    </location>
</feature>
<gene>
    <name evidence="3" type="ORF">THAOC_34476</name>
</gene>
<organism evidence="3 4">
    <name type="scientific">Thalassiosira oceanica</name>
    <name type="common">Marine diatom</name>
    <dbReference type="NCBI Taxonomy" id="159749"/>
    <lineage>
        <taxon>Eukaryota</taxon>
        <taxon>Sar</taxon>
        <taxon>Stramenopiles</taxon>
        <taxon>Ochrophyta</taxon>
        <taxon>Bacillariophyta</taxon>
        <taxon>Coscinodiscophyceae</taxon>
        <taxon>Thalassiosirophycidae</taxon>
        <taxon>Thalassiosirales</taxon>
        <taxon>Thalassiosiraceae</taxon>
        <taxon>Thalassiosira</taxon>
    </lineage>
</organism>
<dbReference type="AlphaFoldDB" id="K0R2F9"/>
<evidence type="ECO:0000313" key="4">
    <source>
        <dbReference type="Proteomes" id="UP000266841"/>
    </source>
</evidence>
<feature type="region of interest" description="Disordered" evidence="1">
    <location>
        <begin position="374"/>
        <end position="397"/>
    </location>
</feature>
<dbReference type="OrthoDB" id="49483at2759"/>
<evidence type="ECO:0000256" key="1">
    <source>
        <dbReference type="SAM" id="MobiDB-lite"/>
    </source>
</evidence>
<feature type="chain" id="PRO_5003836554" evidence="2">
    <location>
        <begin position="22"/>
        <end position="638"/>
    </location>
</feature>
<feature type="compositionally biased region" description="Acidic residues" evidence="1">
    <location>
        <begin position="615"/>
        <end position="626"/>
    </location>
</feature>
<feature type="compositionally biased region" description="Polar residues" evidence="1">
    <location>
        <begin position="251"/>
        <end position="261"/>
    </location>
</feature>
<feature type="region of interest" description="Disordered" evidence="1">
    <location>
        <begin position="427"/>
        <end position="454"/>
    </location>
</feature>
<accession>K0R2F9</accession>
<comment type="caution">
    <text evidence="3">The sequence shown here is derived from an EMBL/GenBank/DDBJ whole genome shotgun (WGS) entry which is preliminary data.</text>
</comment>
<feature type="compositionally biased region" description="Basic and acidic residues" evidence="1">
    <location>
        <begin position="228"/>
        <end position="247"/>
    </location>
</feature>
<feature type="signal peptide" evidence="2">
    <location>
        <begin position="1"/>
        <end position="21"/>
    </location>
</feature>
<dbReference type="EMBL" id="AGNL01047505">
    <property type="protein sequence ID" value="EJK46838.1"/>
    <property type="molecule type" value="Genomic_DNA"/>
</dbReference>
<dbReference type="eggNOG" id="ENOG502SH0U">
    <property type="taxonomic scope" value="Eukaryota"/>
</dbReference>
<feature type="region of interest" description="Disordered" evidence="1">
    <location>
        <begin position="524"/>
        <end position="638"/>
    </location>
</feature>
<feature type="compositionally biased region" description="Basic and acidic residues" evidence="1">
    <location>
        <begin position="582"/>
        <end position="611"/>
    </location>
</feature>
<feature type="compositionally biased region" description="Basic and acidic residues" evidence="1">
    <location>
        <begin position="262"/>
        <end position="276"/>
    </location>
</feature>
<reference evidence="3 4" key="1">
    <citation type="journal article" date="2012" name="Genome Biol.">
        <title>Genome and low-iron response of an oceanic diatom adapted to chronic iron limitation.</title>
        <authorList>
            <person name="Lommer M."/>
            <person name="Specht M."/>
            <person name="Roy A.S."/>
            <person name="Kraemer L."/>
            <person name="Andreson R."/>
            <person name="Gutowska M.A."/>
            <person name="Wolf J."/>
            <person name="Bergner S.V."/>
            <person name="Schilhabel M.B."/>
            <person name="Klostermeier U.C."/>
            <person name="Beiko R.G."/>
            <person name="Rosenstiel P."/>
            <person name="Hippler M."/>
            <person name="Laroche J."/>
        </authorList>
    </citation>
    <scope>NUCLEOTIDE SEQUENCE [LARGE SCALE GENOMIC DNA]</scope>
    <source>
        <strain evidence="3 4">CCMP1005</strain>
    </source>
</reference>
<sequence>MTYAHIPVSLVCLLLVVPVRSKSHCCLSDCQSPPLQEHHAQAPVTHFRRSRRRNARPLSSTAKLAFVSSSPARTTTSGPSDIEVKVQTGPLLMHLSATNPSKADEANEEECSLQNLFKEVQQNDSQWYDQVFASLVDEDEADAALRAACSTDDGFLVEGQSDSSQIDTTNGQFRKREEKVEEQSHMTAQLDDEESDEKPGTPLRSDTQVEDLTNSFQTEEVLNIDDDQPGREGGSDRGIDALNDERIGVTSEPTSLNTQPTDRVETRKLPKQETDKQQPSQQSIRTLVLRNKFTNDVETLAPVSTVEDLGYTEKEINVLKPQVLELIIEDEIKRPSKGLPKRWVRLGKLEGFRGSKEDEKDDFDYGWEVEINQGCSPINGKAPEEEPPRAESWSSVRSQKILSAKERPNGAQEYNFYYDEDQKLARNRRRRRRNTVGPISDRQRPRRQRDLRIDRNIYDDDDEIPPNRFWMDLPTFRDFLRKEAQMRIKILGPDWKETVLDESRWRYDLYKTWLVMLDEGVGENPLYADRPDPSRRARPPRRRKDITDKRRDERPRRPRRSSQDSMQFTNFSDLEDSLTRSIDSKRGSGDFEVENDHMIRMRRESSDRSIIDDGYPTEEPDFDYEQESPPRRRRRRTR</sequence>
<feature type="compositionally biased region" description="Basic and acidic residues" evidence="1">
    <location>
        <begin position="174"/>
        <end position="184"/>
    </location>
</feature>
<protein>
    <submittedName>
        <fullName evidence="3">Uncharacterized protein</fullName>
    </submittedName>
</protein>
<feature type="compositionally biased region" description="Polar residues" evidence="1">
    <location>
        <begin position="160"/>
        <end position="172"/>
    </location>
</feature>
<name>K0R2F9_THAOC</name>
<keyword evidence="2" id="KW-0732">Signal</keyword>
<proteinExistence type="predicted"/>